<proteinExistence type="predicted"/>
<dbReference type="Proteomes" id="UP001152797">
    <property type="component" value="Unassembled WGS sequence"/>
</dbReference>
<feature type="region of interest" description="Disordered" evidence="1">
    <location>
        <begin position="79"/>
        <end position="139"/>
    </location>
</feature>
<dbReference type="EMBL" id="CAMXCT020001265">
    <property type="protein sequence ID" value="CAL1141795.1"/>
    <property type="molecule type" value="Genomic_DNA"/>
</dbReference>
<evidence type="ECO:0000313" key="4">
    <source>
        <dbReference type="EMBL" id="CAL4775732.1"/>
    </source>
</evidence>
<comment type="caution">
    <text evidence="2">The sequence shown here is derived from an EMBL/GenBank/DDBJ whole genome shotgun (WGS) entry which is preliminary data.</text>
</comment>
<keyword evidence="5" id="KW-1185">Reference proteome</keyword>
<feature type="compositionally biased region" description="Basic and acidic residues" evidence="1">
    <location>
        <begin position="123"/>
        <end position="134"/>
    </location>
</feature>
<reference evidence="3" key="2">
    <citation type="submission" date="2024-04" db="EMBL/GenBank/DDBJ databases">
        <authorList>
            <person name="Chen Y."/>
            <person name="Shah S."/>
            <person name="Dougan E. K."/>
            <person name="Thang M."/>
            <person name="Chan C."/>
        </authorList>
    </citation>
    <scope>NUCLEOTIDE SEQUENCE [LARGE SCALE GENOMIC DNA]</scope>
</reference>
<sequence>MGRDRGASINRSRMAQKYPLKLIMAILAAFANSIGLPNDLLYAIDGQKTIEAEDHFELNLILAGEIASGHALPLLRNTGLQPRLPEQPDDQARAGPGKCLGEPGEHKELQNPLSLEESENAEDPEHVAPDEKENCPGTHPLSLEALVKRAHDGLGHPGKDRFLRILKNSKASDRVLNIARKMKCSEFENLAEADGTELLPSSLEMPEQRGFSPAQRVFGYQQRIPGGLMSEGESDLAVQSLAAIGDTSVAKAMNIRKAAAVAFHEVDCQQAVRAAATHGPRPHYSHETGQAVYFWRRATDTARKPATYFWHGPAKIVAPQLPSTAWLSYNRHLVKAAPEKEFFSLSGWLEGISHAKKQFETEQIKERRELFQPDDNDPDLPFFTAQLKPWRKSKMILAGGTEEETLEDNRTYQETAPKDQPSREGDNCKETLSDHTRVIPPDAKPPEDQQPEDYVAPESPIPTPDQLSDQDQDEPGPEETMKPEEVPVPESEDGDRKRDHEAVSQSPSDWEPLPVSKKSRLELLEVYYQEIANKSAQRQERYVRTKKPIEDFAVEDALSADEILDVTLNQLETSTPQVHRDSVIFAAQLMASMKWIPGFADFTQAFHPGDPIDRELYAEQPAEGLPGVVRGQLIKLLKTCYGLTDGPYTSGLNILFVFFVKNFNIDNQWWTHAFSS</sequence>
<evidence type="ECO:0000313" key="2">
    <source>
        <dbReference type="EMBL" id="CAI3988420.1"/>
    </source>
</evidence>
<organism evidence="2">
    <name type="scientific">Cladocopium goreaui</name>
    <dbReference type="NCBI Taxonomy" id="2562237"/>
    <lineage>
        <taxon>Eukaryota</taxon>
        <taxon>Sar</taxon>
        <taxon>Alveolata</taxon>
        <taxon>Dinophyceae</taxon>
        <taxon>Suessiales</taxon>
        <taxon>Symbiodiniaceae</taxon>
        <taxon>Cladocopium</taxon>
    </lineage>
</organism>
<dbReference type="AlphaFoldDB" id="A0A9P1CBC6"/>
<accession>A0A9P1CBC6</accession>
<evidence type="ECO:0000256" key="1">
    <source>
        <dbReference type="SAM" id="MobiDB-lite"/>
    </source>
</evidence>
<evidence type="ECO:0000313" key="3">
    <source>
        <dbReference type="EMBL" id="CAL1141795.1"/>
    </source>
</evidence>
<dbReference type="EMBL" id="CAMXCT010001265">
    <property type="protein sequence ID" value="CAI3988420.1"/>
    <property type="molecule type" value="Genomic_DNA"/>
</dbReference>
<protein>
    <submittedName>
        <fullName evidence="4">Copia protein</fullName>
    </submittedName>
</protein>
<feature type="compositionally biased region" description="Basic and acidic residues" evidence="1">
    <location>
        <begin position="407"/>
        <end position="437"/>
    </location>
</feature>
<feature type="compositionally biased region" description="Acidic residues" evidence="1">
    <location>
        <begin position="468"/>
        <end position="477"/>
    </location>
</feature>
<evidence type="ECO:0000313" key="5">
    <source>
        <dbReference type="Proteomes" id="UP001152797"/>
    </source>
</evidence>
<name>A0A9P1CBC6_9DINO</name>
<dbReference type="OrthoDB" id="413361at2759"/>
<dbReference type="EMBL" id="CAMXCT030001265">
    <property type="protein sequence ID" value="CAL4775732.1"/>
    <property type="molecule type" value="Genomic_DNA"/>
</dbReference>
<reference evidence="2" key="1">
    <citation type="submission" date="2022-10" db="EMBL/GenBank/DDBJ databases">
        <authorList>
            <person name="Chen Y."/>
            <person name="Dougan E. K."/>
            <person name="Chan C."/>
            <person name="Rhodes N."/>
            <person name="Thang M."/>
        </authorList>
    </citation>
    <scope>NUCLEOTIDE SEQUENCE</scope>
</reference>
<gene>
    <name evidence="2" type="ORF">C1SCF055_LOCUS15594</name>
</gene>
<feature type="region of interest" description="Disordered" evidence="1">
    <location>
        <begin position="398"/>
        <end position="514"/>
    </location>
</feature>